<proteinExistence type="predicted"/>
<accession>A0A3M7SVV7</accession>
<evidence type="ECO:0000313" key="2">
    <source>
        <dbReference type="Proteomes" id="UP000276133"/>
    </source>
</evidence>
<dbReference type="AlphaFoldDB" id="A0A3M7SVV7"/>
<organism evidence="1 2">
    <name type="scientific">Brachionus plicatilis</name>
    <name type="common">Marine rotifer</name>
    <name type="synonym">Brachionus muelleri</name>
    <dbReference type="NCBI Taxonomy" id="10195"/>
    <lineage>
        <taxon>Eukaryota</taxon>
        <taxon>Metazoa</taxon>
        <taxon>Spiralia</taxon>
        <taxon>Gnathifera</taxon>
        <taxon>Rotifera</taxon>
        <taxon>Eurotatoria</taxon>
        <taxon>Monogononta</taxon>
        <taxon>Pseudotrocha</taxon>
        <taxon>Ploima</taxon>
        <taxon>Brachionidae</taxon>
        <taxon>Brachionus</taxon>
    </lineage>
</organism>
<keyword evidence="2" id="KW-1185">Reference proteome</keyword>
<sequence>MTFLLTNKLAGDYLSSVLHFFLIDHLLNRIKRISIITKFFGSSLLGELWFIDYWNNFFSQKVGRDF</sequence>
<dbReference type="Proteomes" id="UP000276133">
    <property type="component" value="Unassembled WGS sequence"/>
</dbReference>
<name>A0A3M7SVV7_BRAPC</name>
<dbReference type="EMBL" id="REGN01000693">
    <property type="protein sequence ID" value="RNA39964.1"/>
    <property type="molecule type" value="Genomic_DNA"/>
</dbReference>
<reference evidence="1 2" key="1">
    <citation type="journal article" date="2018" name="Sci. Rep.">
        <title>Genomic signatures of local adaptation to the degree of environmental predictability in rotifers.</title>
        <authorList>
            <person name="Franch-Gras L."/>
            <person name="Hahn C."/>
            <person name="Garcia-Roger E.M."/>
            <person name="Carmona M.J."/>
            <person name="Serra M."/>
            <person name="Gomez A."/>
        </authorList>
    </citation>
    <scope>NUCLEOTIDE SEQUENCE [LARGE SCALE GENOMIC DNA]</scope>
    <source>
        <strain evidence="1">HYR1</strain>
    </source>
</reference>
<protein>
    <submittedName>
        <fullName evidence="1">Uncharacterized protein</fullName>
    </submittedName>
</protein>
<gene>
    <name evidence="1" type="ORF">BpHYR1_000790</name>
</gene>
<evidence type="ECO:0000313" key="1">
    <source>
        <dbReference type="EMBL" id="RNA39964.1"/>
    </source>
</evidence>
<comment type="caution">
    <text evidence="1">The sequence shown here is derived from an EMBL/GenBank/DDBJ whole genome shotgun (WGS) entry which is preliminary data.</text>
</comment>